<comment type="caution">
    <text evidence="1">The sequence shown here is derived from an EMBL/GenBank/DDBJ whole genome shotgun (WGS) entry which is preliminary data.</text>
</comment>
<keyword evidence="2" id="KW-1185">Reference proteome</keyword>
<accession>A0AA40BW98</accession>
<name>A0AA40BW98_9PEZI</name>
<sequence length="116" mass="12860">MGSFQLILPPLFHVHVTATGYALERDGRDGTWLAGTWLAGCVSAMGIPCILHCILHCTTEYPSAIQHTRESRVAMPLSQHGTSFGRHCPGMGCWVWSSCRRTFSFGRNKLAGLRRE</sequence>
<reference evidence="1" key="1">
    <citation type="submission" date="2023-06" db="EMBL/GenBank/DDBJ databases">
        <title>Genome-scale phylogeny and comparative genomics of the fungal order Sordariales.</title>
        <authorList>
            <consortium name="Lawrence Berkeley National Laboratory"/>
            <person name="Hensen N."/>
            <person name="Bonometti L."/>
            <person name="Westerberg I."/>
            <person name="Brannstrom I.O."/>
            <person name="Guillou S."/>
            <person name="Cros-Aarteil S."/>
            <person name="Calhoun S."/>
            <person name="Haridas S."/>
            <person name="Kuo A."/>
            <person name="Mondo S."/>
            <person name="Pangilinan J."/>
            <person name="Riley R."/>
            <person name="LaButti K."/>
            <person name="Andreopoulos B."/>
            <person name="Lipzen A."/>
            <person name="Chen C."/>
            <person name="Yanf M."/>
            <person name="Daum C."/>
            <person name="Ng V."/>
            <person name="Clum A."/>
            <person name="Steindorff A."/>
            <person name="Ohm R."/>
            <person name="Martin F."/>
            <person name="Silar P."/>
            <person name="Natvig D."/>
            <person name="Lalanne C."/>
            <person name="Gautier V."/>
            <person name="Ament-velasquez S.L."/>
            <person name="Kruys A."/>
            <person name="Hutchinson M.I."/>
            <person name="Powell A.J."/>
            <person name="Barry K."/>
            <person name="Miller A.N."/>
            <person name="Grigoriev I.V."/>
            <person name="Debuchy R."/>
            <person name="Gladieux P."/>
            <person name="Thoren M.H."/>
            <person name="Johannesson H."/>
        </authorList>
    </citation>
    <scope>NUCLEOTIDE SEQUENCE</scope>
    <source>
        <strain evidence="1">SMH3391-2</strain>
    </source>
</reference>
<dbReference type="Proteomes" id="UP001174934">
    <property type="component" value="Unassembled WGS sequence"/>
</dbReference>
<gene>
    <name evidence="1" type="ORF">B0T17DRAFT_361967</name>
</gene>
<organism evidence="1 2">
    <name type="scientific">Bombardia bombarda</name>
    <dbReference type="NCBI Taxonomy" id="252184"/>
    <lineage>
        <taxon>Eukaryota</taxon>
        <taxon>Fungi</taxon>
        <taxon>Dikarya</taxon>
        <taxon>Ascomycota</taxon>
        <taxon>Pezizomycotina</taxon>
        <taxon>Sordariomycetes</taxon>
        <taxon>Sordariomycetidae</taxon>
        <taxon>Sordariales</taxon>
        <taxon>Lasiosphaeriaceae</taxon>
        <taxon>Bombardia</taxon>
    </lineage>
</organism>
<dbReference type="AlphaFoldDB" id="A0AA40BW98"/>
<proteinExistence type="predicted"/>
<dbReference type="EMBL" id="JAULSR010000006">
    <property type="protein sequence ID" value="KAK0615965.1"/>
    <property type="molecule type" value="Genomic_DNA"/>
</dbReference>
<evidence type="ECO:0000313" key="1">
    <source>
        <dbReference type="EMBL" id="KAK0615965.1"/>
    </source>
</evidence>
<evidence type="ECO:0000313" key="2">
    <source>
        <dbReference type="Proteomes" id="UP001174934"/>
    </source>
</evidence>
<protein>
    <submittedName>
        <fullName evidence="1">Uncharacterized protein</fullName>
    </submittedName>
</protein>